<keyword evidence="3" id="KW-0597">Phosphoprotein</keyword>
<dbReference type="SUPFAM" id="SSF47384">
    <property type="entry name" value="Homodimeric domain of signal transducing histidine kinase"/>
    <property type="match status" value="1"/>
</dbReference>
<dbReference type="PANTHER" id="PTHR43065:SF10">
    <property type="entry name" value="PEROXIDE STRESS-ACTIVATED HISTIDINE KINASE MAK3"/>
    <property type="match status" value="1"/>
</dbReference>
<proteinExistence type="predicted"/>
<organism evidence="12 13">
    <name type="scientific">Taurinivorans muris</name>
    <dbReference type="NCBI Taxonomy" id="2787751"/>
    <lineage>
        <taxon>Bacteria</taxon>
        <taxon>Pseudomonadati</taxon>
        <taxon>Thermodesulfobacteriota</taxon>
        <taxon>Desulfovibrionia</taxon>
        <taxon>Desulfovibrionales</taxon>
        <taxon>Desulfovibrionaceae</taxon>
        <taxon>Taurinivorans</taxon>
    </lineage>
</organism>
<dbReference type="Pfam" id="PF00512">
    <property type="entry name" value="HisKA"/>
    <property type="match status" value="1"/>
</dbReference>
<dbReference type="SMART" id="SM00387">
    <property type="entry name" value="HATPase_c"/>
    <property type="match status" value="1"/>
</dbReference>
<evidence type="ECO:0000256" key="7">
    <source>
        <dbReference type="ARBA" id="ARBA00022840"/>
    </source>
</evidence>
<dbReference type="CDD" id="cd00082">
    <property type="entry name" value="HisKA"/>
    <property type="match status" value="1"/>
</dbReference>
<keyword evidence="10" id="KW-1133">Transmembrane helix</keyword>
<evidence type="ECO:0000313" key="13">
    <source>
        <dbReference type="Proteomes" id="UP001058120"/>
    </source>
</evidence>
<dbReference type="SMART" id="SM00388">
    <property type="entry name" value="HisKA"/>
    <property type="match status" value="1"/>
</dbReference>
<dbReference type="Pfam" id="PF02518">
    <property type="entry name" value="HATPase_c"/>
    <property type="match status" value="1"/>
</dbReference>
<dbReference type="InterPro" id="IPR036890">
    <property type="entry name" value="HATPase_C_sf"/>
</dbReference>
<feature type="coiled-coil region" evidence="9">
    <location>
        <begin position="246"/>
        <end position="273"/>
    </location>
</feature>
<sequence>MTISNENNEALAEVMKDLRPSFWRPFLITSLLLLLVVAFITDYNIRQSEEVLGEQMADKGIRAIWLFENVLMDKIQFKSTEVRNEYIRHLGTQDDFSFLAVTDSEGRFLAHSDMKKIGSYLTVFDAGEESGFWERVEHILPRTDAQGTAWGFVSIGNERLFLVHRIYGENFRQGNLRYLHPEITDFINKDEVRHVFAAINSKTLQKDIAVYRRKAFTVALWILGLSSVSMWMVSLVNKLVSNRKAIRIAEKTIASMRREVLELEEEVIKREKLAAIGNLAAGVAHEIRNPLSSIKGYATYFSGYFPKESNEYKAAQIMVQEAERLNRVVGELLGVSRPTDVKKAEIPIDGVLDTCIAILQADAKQLGIEFRVFGRGKVLNIDPDRIKQAVLNICLNAVEAIRDEKKTLRKEKRYHIDMTVTEQEKNFCLTIKDNGPGIDAELLSRIFDPYFTTKNEGTGLGLSNVRKILEAHGGSIEAESQKGFGTVFNLYLPKRG</sequence>
<evidence type="ECO:0000313" key="12">
    <source>
        <dbReference type="EMBL" id="UWX05324.1"/>
    </source>
</evidence>
<evidence type="ECO:0000256" key="8">
    <source>
        <dbReference type="ARBA" id="ARBA00023012"/>
    </source>
</evidence>
<dbReference type="PRINTS" id="PR00344">
    <property type="entry name" value="BCTRLSENSOR"/>
</dbReference>
<dbReference type="EMBL" id="CP065938">
    <property type="protein sequence ID" value="UWX05324.1"/>
    <property type="molecule type" value="Genomic_DNA"/>
</dbReference>
<keyword evidence="8" id="KW-0902">Two-component regulatory system</keyword>
<dbReference type="PANTHER" id="PTHR43065">
    <property type="entry name" value="SENSOR HISTIDINE KINASE"/>
    <property type="match status" value="1"/>
</dbReference>
<dbReference type="Gene3D" id="3.30.565.10">
    <property type="entry name" value="Histidine kinase-like ATPase, C-terminal domain"/>
    <property type="match status" value="1"/>
</dbReference>
<keyword evidence="4" id="KW-0808">Transferase</keyword>
<dbReference type="SUPFAM" id="SSF55874">
    <property type="entry name" value="ATPase domain of HSP90 chaperone/DNA topoisomerase II/histidine kinase"/>
    <property type="match status" value="1"/>
</dbReference>
<dbReference type="EC" id="2.7.13.3" evidence="2"/>
<keyword evidence="10" id="KW-0812">Transmembrane</keyword>
<dbReference type="Proteomes" id="UP001058120">
    <property type="component" value="Chromosome"/>
</dbReference>
<evidence type="ECO:0000259" key="11">
    <source>
        <dbReference type="PROSITE" id="PS50109"/>
    </source>
</evidence>
<keyword evidence="13" id="KW-1185">Reference proteome</keyword>
<feature type="transmembrane region" description="Helical" evidence="10">
    <location>
        <begin position="215"/>
        <end position="236"/>
    </location>
</feature>
<evidence type="ECO:0000256" key="2">
    <source>
        <dbReference type="ARBA" id="ARBA00012438"/>
    </source>
</evidence>
<dbReference type="InterPro" id="IPR004358">
    <property type="entry name" value="Sig_transdc_His_kin-like_C"/>
</dbReference>
<evidence type="ECO:0000256" key="10">
    <source>
        <dbReference type="SAM" id="Phobius"/>
    </source>
</evidence>
<dbReference type="PROSITE" id="PS50109">
    <property type="entry name" value="HIS_KIN"/>
    <property type="match status" value="1"/>
</dbReference>
<name>A0ABY5XZK4_9BACT</name>
<keyword evidence="7" id="KW-0067">ATP-binding</keyword>
<evidence type="ECO:0000256" key="4">
    <source>
        <dbReference type="ARBA" id="ARBA00022679"/>
    </source>
</evidence>
<keyword evidence="9" id="KW-0175">Coiled coil</keyword>
<comment type="catalytic activity">
    <reaction evidence="1">
        <text>ATP + protein L-histidine = ADP + protein N-phospho-L-histidine.</text>
        <dbReference type="EC" id="2.7.13.3"/>
    </reaction>
</comment>
<dbReference type="InterPro" id="IPR003661">
    <property type="entry name" value="HisK_dim/P_dom"/>
</dbReference>
<protein>
    <recommendedName>
        <fullName evidence="2">histidine kinase</fullName>
        <ecNumber evidence="2">2.7.13.3</ecNumber>
    </recommendedName>
</protein>
<evidence type="ECO:0000256" key="6">
    <source>
        <dbReference type="ARBA" id="ARBA00022777"/>
    </source>
</evidence>
<accession>A0ABY5XZK4</accession>
<dbReference type="InterPro" id="IPR003594">
    <property type="entry name" value="HATPase_dom"/>
</dbReference>
<reference evidence="12" key="1">
    <citation type="submission" date="2020-12" db="EMBL/GenBank/DDBJ databases">
        <title>Taurinivorans muris gen. nov., sp. nov., fundamental and realized metabolic niche of a ubiquitous sulfidogenic bacterium in the murine intestine.</title>
        <authorList>
            <person name="Ye H."/>
            <person name="Hanson B.T."/>
            <person name="Loy A."/>
        </authorList>
    </citation>
    <scope>NUCLEOTIDE SEQUENCE</scope>
    <source>
        <strain evidence="12">LT0009</strain>
    </source>
</reference>
<evidence type="ECO:0000256" key="5">
    <source>
        <dbReference type="ARBA" id="ARBA00022741"/>
    </source>
</evidence>
<feature type="domain" description="Histidine kinase" evidence="11">
    <location>
        <begin position="282"/>
        <end position="496"/>
    </location>
</feature>
<evidence type="ECO:0000256" key="3">
    <source>
        <dbReference type="ARBA" id="ARBA00022553"/>
    </source>
</evidence>
<gene>
    <name evidence="12" type="ORF">JBF11_07665</name>
</gene>
<dbReference type="InterPro" id="IPR005467">
    <property type="entry name" value="His_kinase_dom"/>
</dbReference>
<dbReference type="InterPro" id="IPR036097">
    <property type="entry name" value="HisK_dim/P_sf"/>
</dbReference>
<dbReference type="RefSeq" id="WP_334314899.1">
    <property type="nucleotide sequence ID" value="NZ_CP065938.1"/>
</dbReference>
<evidence type="ECO:0000256" key="9">
    <source>
        <dbReference type="SAM" id="Coils"/>
    </source>
</evidence>
<evidence type="ECO:0000256" key="1">
    <source>
        <dbReference type="ARBA" id="ARBA00000085"/>
    </source>
</evidence>
<keyword evidence="5" id="KW-0547">Nucleotide-binding</keyword>
<keyword evidence="6" id="KW-0418">Kinase</keyword>
<dbReference type="Gene3D" id="1.10.287.130">
    <property type="match status" value="1"/>
</dbReference>
<keyword evidence="10" id="KW-0472">Membrane</keyword>
<feature type="transmembrane region" description="Helical" evidence="10">
    <location>
        <begin position="22"/>
        <end position="40"/>
    </location>
</feature>